<reference evidence="5" key="3">
    <citation type="submission" date="2025-09" db="UniProtKB">
        <authorList>
            <consortium name="Ensembl"/>
        </authorList>
    </citation>
    <scope>IDENTIFICATION</scope>
</reference>
<evidence type="ECO:0000256" key="4">
    <source>
        <dbReference type="SAM" id="MobiDB-lite"/>
    </source>
</evidence>
<comment type="function">
    <text evidence="1">Troponin T is the tropomyosin-binding subunit of troponin, the thin filament regulatory complex which confers calcium-sensitivity to striated muscle actomyosin ATPase activity.</text>
</comment>
<dbReference type="GO" id="GO:0031013">
    <property type="term" value="F:troponin I binding"/>
    <property type="evidence" value="ECO:0007669"/>
    <property type="project" value="TreeGrafter"/>
</dbReference>
<feature type="region of interest" description="Disordered" evidence="4">
    <location>
        <begin position="260"/>
        <end position="302"/>
    </location>
</feature>
<evidence type="ECO:0000256" key="3">
    <source>
        <dbReference type="ARBA" id="ARBA00023179"/>
    </source>
</evidence>
<feature type="compositionally biased region" description="Polar residues" evidence="4">
    <location>
        <begin position="282"/>
        <end position="291"/>
    </location>
</feature>
<dbReference type="GO" id="GO:0005861">
    <property type="term" value="C:troponin complex"/>
    <property type="evidence" value="ECO:0007669"/>
    <property type="project" value="InterPro"/>
</dbReference>
<evidence type="ECO:0000256" key="1">
    <source>
        <dbReference type="ARBA" id="ARBA00003363"/>
    </source>
</evidence>
<evidence type="ECO:0000256" key="2">
    <source>
        <dbReference type="ARBA" id="ARBA00008330"/>
    </source>
</evidence>
<gene>
    <name evidence="5" type="primary">TNNI2</name>
</gene>
<name>A0A671UB76_SPAAU</name>
<reference evidence="5" key="2">
    <citation type="submission" date="2025-08" db="UniProtKB">
        <authorList>
            <consortium name="Ensembl"/>
        </authorList>
    </citation>
    <scope>IDENTIFICATION</scope>
</reference>
<reference evidence="5" key="1">
    <citation type="submission" date="2021-04" db="EMBL/GenBank/DDBJ databases">
        <authorList>
            <consortium name="Wellcome Sanger Institute Data Sharing"/>
        </authorList>
    </citation>
    <scope>NUCLEOTIDE SEQUENCE [LARGE SCALE GENOMIC DNA]</scope>
</reference>
<keyword evidence="6" id="KW-1185">Reference proteome</keyword>
<keyword evidence="3" id="KW-0514">Muscle protein</keyword>
<dbReference type="GO" id="GO:0030172">
    <property type="term" value="F:troponin C binding"/>
    <property type="evidence" value="ECO:0007669"/>
    <property type="project" value="TreeGrafter"/>
</dbReference>
<evidence type="ECO:0000313" key="5">
    <source>
        <dbReference type="Ensembl" id="ENSSAUP00010010014.1"/>
    </source>
</evidence>
<dbReference type="Pfam" id="PF00992">
    <property type="entry name" value="Troponin"/>
    <property type="match status" value="2"/>
</dbReference>
<evidence type="ECO:0000313" key="6">
    <source>
        <dbReference type="Proteomes" id="UP000472265"/>
    </source>
</evidence>
<dbReference type="InterPro" id="IPR038077">
    <property type="entry name" value="Troponin_sf"/>
</dbReference>
<accession>A0A671UB76</accession>
<dbReference type="GO" id="GO:0006936">
    <property type="term" value="P:muscle contraction"/>
    <property type="evidence" value="ECO:0007669"/>
    <property type="project" value="TreeGrafter"/>
</dbReference>
<dbReference type="InterPro" id="IPR001978">
    <property type="entry name" value="Troponin"/>
</dbReference>
<feature type="region of interest" description="Disordered" evidence="4">
    <location>
        <begin position="165"/>
        <end position="189"/>
    </location>
</feature>
<dbReference type="Gene3D" id="1.20.5.350">
    <property type="match status" value="3"/>
</dbReference>
<protein>
    <submittedName>
        <fullName evidence="5">Troponin I2, fast skeletal type</fullName>
    </submittedName>
</protein>
<dbReference type="PANTHER" id="PTHR11521">
    <property type="entry name" value="TROPONIN T"/>
    <property type="match status" value="1"/>
</dbReference>
<dbReference type="Ensembl" id="ENSSAUT00010010653.1">
    <property type="protein sequence ID" value="ENSSAUP00010010014.1"/>
    <property type="gene ID" value="ENSSAUG00010004903.1"/>
</dbReference>
<dbReference type="InterPro" id="IPR027707">
    <property type="entry name" value="TNNT"/>
</dbReference>
<organism evidence="5 6">
    <name type="scientific">Sparus aurata</name>
    <name type="common">Gilthead sea bream</name>
    <dbReference type="NCBI Taxonomy" id="8175"/>
    <lineage>
        <taxon>Eukaryota</taxon>
        <taxon>Metazoa</taxon>
        <taxon>Chordata</taxon>
        <taxon>Craniata</taxon>
        <taxon>Vertebrata</taxon>
        <taxon>Euteleostomi</taxon>
        <taxon>Actinopterygii</taxon>
        <taxon>Neopterygii</taxon>
        <taxon>Teleostei</taxon>
        <taxon>Neoteleostei</taxon>
        <taxon>Acanthomorphata</taxon>
        <taxon>Eupercaria</taxon>
        <taxon>Spariformes</taxon>
        <taxon>Sparidae</taxon>
        <taxon>Sparus</taxon>
    </lineage>
</organism>
<dbReference type="GO" id="GO:0006937">
    <property type="term" value="P:regulation of muscle contraction"/>
    <property type="evidence" value="ECO:0007669"/>
    <property type="project" value="InterPro"/>
</dbReference>
<dbReference type="SUPFAM" id="SSF90250">
    <property type="entry name" value="Troponin coil-coiled subunits"/>
    <property type="match status" value="3"/>
</dbReference>
<feature type="compositionally biased region" description="Basic and acidic residues" evidence="4">
    <location>
        <begin position="165"/>
        <end position="186"/>
    </location>
</feature>
<dbReference type="Proteomes" id="UP000472265">
    <property type="component" value="Chromosome 8"/>
</dbReference>
<dbReference type="AlphaFoldDB" id="A0A671UB76"/>
<proteinExistence type="inferred from homology"/>
<comment type="similarity">
    <text evidence="2">Belongs to the troponin T family.</text>
</comment>
<sequence>MSSSRKHQLKSLMLQIAANWIEQETVDIAAAKEAHLAENCAAPDLSGDQAALMVKTHKSNFAVSPTETRNQSSCFFSRRQDICKKLYQSLDKIDEDRYDSEAKVAKTDKEIAELKLKVTELGGVKKPALKKVRMSADAMLQALLGGKHKVTMDLRANLKQVKKEVKEEVGDGADQKRGGKKETEREKKKKILAARRKQLNIDHLNEDKLKDKINELHEWMVTLESEKFDHMERLKRQKYEVTTLRKRIEELSKLCSRSGTASMSCRSTARRAPPLAAESRSPRPTTAQKPNCNRLGHTPDETTHTVAKVVARKKPVMLRSTLRLSTHVLKHATRSL</sequence>
<dbReference type="GO" id="GO:0005523">
    <property type="term" value="F:tropomyosin binding"/>
    <property type="evidence" value="ECO:0007669"/>
    <property type="project" value="TreeGrafter"/>
</dbReference>
<dbReference type="GeneTree" id="ENSGT01030000234588"/>
<dbReference type="PANTHER" id="PTHR11521:SF29">
    <property type="entry name" value="TROPONIN T TYPE 3A (SKELETAL, FAST) ISOFORM X1"/>
    <property type="match status" value="1"/>
</dbReference>
<dbReference type="GO" id="GO:0045214">
    <property type="term" value="P:sarcomere organization"/>
    <property type="evidence" value="ECO:0007669"/>
    <property type="project" value="TreeGrafter"/>
</dbReference>